<organism evidence="1 2">
    <name type="scientific">Ancylostoma ceylanicum</name>
    <dbReference type="NCBI Taxonomy" id="53326"/>
    <lineage>
        <taxon>Eukaryota</taxon>
        <taxon>Metazoa</taxon>
        <taxon>Ecdysozoa</taxon>
        <taxon>Nematoda</taxon>
        <taxon>Chromadorea</taxon>
        <taxon>Rhabditida</taxon>
        <taxon>Rhabditina</taxon>
        <taxon>Rhabditomorpha</taxon>
        <taxon>Strongyloidea</taxon>
        <taxon>Ancylostomatidae</taxon>
        <taxon>Ancylostomatinae</taxon>
        <taxon>Ancylostoma</taxon>
    </lineage>
</organism>
<evidence type="ECO:0000313" key="2">
    <source>
        <dbReference type="Proteomes" id="UP000024635"/>
    </source>
</evidence>
<comment type="caution">
    <text evidence="1">The sequence shown here is derived from an EMBL/GenBank/DDBJ whole genome shotgun (WGS) entry which is preliminary data.</text>
</comment>
<evidence type="ECO:0000313" key="1">
    <source>
        <dbReference type="EMBL" id="EYC39643.1"/>
    </source>
</evidence>
<proteinExistence type="predicted"/>
<keyword evidence="2" id="KW-1185">Reference proteome</keyword>
<accession>A0A016WKV1</accession>
<sequence length="121" mass="14279">MVEFCCMTNKAFQLSGCGKGLALGMAIKYDDSDLERHREKQHLAYLHLEKASDRVPYDVIWYALRWYGVPEELIEWLRTYNLGHTSSDAIWSPRLSFARAIKPMRLDRMLGYISWDEWRSC</sequence>
<protein>
    <submittedName>
        <fullName evidence="1">Uncharacterized protein</fullName>
    </submittedName>
</protein>
<dbReference type="EMBL" id="JARK01000247">
    <property type="protein sequence ID" value="EYC39643.1"/>
    <property type="molecule type" value="Genomic_DNA"/>
</dbReference>
<reference evidence="2" key="1">
    <citation type="journal article" date="2015" name="Nat. Genet.">
        <title>The genome and transcriptome of the zoonotic hookworm Ancylostoma ceylanicum identify infection-specific gene families.</title>
        <authorList>
            <person name="Schwarz E.M."/>
            <person name="Hu Y."/>
            <person name="Antoshechkin I."/>
            <person name="Miller M.M."/>
            <person name="Sternberg P.W."/>
            <person name="Aroian R.V."/>
        </authorList>
    </citation>
    <scope>NUCLEOTIDE SEQUENCE</scope>
    <source>
        <strain evidence="2">HY135</strain>
    </source>
</reference>
<name>A0A016WKV1_9BILA</name>
<dbReference type="Proteomes" id="UP000024635">
    <property type="component" value="Unassembled WGS sequence"/>
</dbReference>
<dbReference type="AlphaFoldDB" id="A0A016WKV1"/>
<dbReference type="OrthoDB" id="5845191at2759"/>
<gene>
    <name evidence="1" type="primary">Acey_s0647.g1096</name>
    <name evidence="1" type="ORF">Y032_0647g1096</name>
</gene>